<dbReference type="Proteomes" id="UP000183832">
    <property type="component" value="Unassembled WGS sequence"/>
</dbReference>
<dbReference type="EMBL" id="CVRI01000006">
    <property type="protein sequence ID" value="CRK88041.1"/>
    <property type="molecule type" value="Genomic_DNA"/>
</dbReference>
<feature type="chain" id="PRO_5013357549" evidence="2">
    <location>
        <begin position="21"/>
        <end position="489"/>
    </location>
</feature>
<name>A0A1J1HPA3_9DIPT</name>
<feature type="region of interest" description="Disordered" evidence="1">
    <location>
        <begin position="389"/>
        <end position="423"/>
    </location>
</feature>
<reference evidence="3 4" key="1">
    <citation type="submission" date="2015-04" db="EMBL/GenBank/DDBJ databases">
        <authorList>
            <person name="Syromyatnikov M.Y."/>
            <person name="Popov V.N."/>
        </authorList>
    </citation>
    <scope>NUCLEOTIDE SEQUENCE [LARGE SCALE GENOMIC DNA]</scope>
</reference>
<proteinExistence type="predicted"/>
<dbReference type="OrthoDB" id="6507260at2759"/>
<evidence type="ECO:0000256" key="1">
    <source>
        <dbReference type="SAM" id="MobiDB-lite"/>
    </source>
</evidence>
<dbReference type="AlphaFoldDB" id="A0A1J1HPA3"/>
<keyword evidence="4" id="KW-1185">Reference proteome</keyword>
<evidence type="ECO:0000313" key="3">
    <source>
        <dbReference type="EMBL" id="CRK88041.1"/>
    </source>
</evidence>
<protein>
    <submittedName>
        <fullName evidence="3">CLUMA_CG001827, isoform A</fullName>
    </submittedName>
</protein>
<evidence type="ECO:0000313" key="4">
    <source>
        <dbReference type="Proteomes" id="UP000183832"/>
    </source>
</evidence>
<organism evidence="3 4">
    <name type="scientific">Clunio marinus</name>
    <dbReference type="NCBI Taxonomy" id="568069"/>
    <lineage>
        <taxon>Eukaryota</taxon>
        <taxon>Metazoa</taxon>
        <taxon>Ecdysozoa</taxon>
        <taxon>Arthropoda</taxon>
        <taxon>Hexapoda</taxon>
        <taxon>Insecta</taxon>
        <taxon>Pterygota</taxon>
        <taxon>Neoptera</taxon>
        <taxon>Endopterygota</taxon>
        <taxon>Diptera</taxon>
        <taxon>Nematocera</taxon>
        <taxon>Chironomoidea</taxon>
        <taxon>Chironomidae</taxon>
        <taxon>Clunio</taxon>
    </lineage>
</organism>
<gene>
    <name evidence="3" type="primary">putative unknown</name>
    <name evidence="3" type="ORF">CLUMA_CG001827</name>
</gene>
<evidence type="ECO:0000256" key="2">
    <source>
        <dbReference type="SAM" id="SignalP"/>
    </source>
</evidence>
<keyword evidence="2" id="KW-0732">Signal</keyword>
<dbReference type="STRING" id="568069.A0A1J1HPA3"/>
<sequence>MDIFITTCLILMSCALKASPLPLKSVLSDSSEDVNDIHRISSFYHRLTKVNQIGGSSKPSESMELSASNYYEPSNEYTTQPSPEDFEFEKINPSDIKNSNQNETADGLAMIENLSKNNSNITTQQQMSTMQMPPDLEASDNQKFSKLLFSSPSATVTSNGPSGPFKAIICHDCENSEGRNVGHSVSFSAIKSWNVGSSKTEIKSQLEQNPNHTVTQQQTYPVENGVNVKLEEKYFTDQHDENQQIEMNDKVELFKVENVPSVTEKTNEGRNTWKYSHLPINNENIKHGNQISPKRPIFTDLLKVPYDVLNAPLSETPPPEPVKGTEIHINHQQKFNDTITSNYQHFQQFIHKNLNSEPNTNHQHYQSTPMPEQNYEVDESVSIMTNGRAHGVQSTTARINSHQDEKNANHHQSNSPQDQEQDAKFGYVVEGRNFRKYRVEEKTADGFIVGEYGLLNNNDGSPIQGVRYTADSNINPRLIYDALLKFLSL</sequence>
<feature type="signal peptide" evidence="2">
    <location>
        <begin position="1"/>
        <end position="20"/>
    </location>
</feature>
<accession>A0A1J1HPA3</accession>